<keyword evidence="1" id="KW-1133">Transmembrane helix</keyword>
<gene>
    <name evidence="2" type="ORF">RM425_11820</name>
</gene>
<feature type="transmembrane region" description="Helical" evidence="1">
    <location>
        <begin position="76"/>
        <end position="103"/>
    </location>
</feature>
<evidence type="ECO:0000256" key="1">
    <source>
        <dbReference type="SAM" id="Phobius"/>
    </source>
</evidence>
<reference evidence="3" key="1">
    <citation type="submission" date="2023-07" db="EMBL/GenBank/DDBJ databases">
        <title>30 novel species of actinomycetes from the DSMZ collection.</title>
        <authorList>
            <person name="Nouioui I."/>
        </authorList>
    </citation>
    <scope>NUCLEOTIDE SEQUENCE [LARGE SCALE GENOMIC DNA]</scope>
    <source>
        <strain evidence="3">DSM 46792</strain>
    </source>
</reference>
<proteinExistence type="predicted"/>
<evidence type="ECO:0008006" key="4">
    <source>
        <dbReference type="Google" id="ProtNLM"/>
    </source>
</evidence>
<keyword evidence="1" id="KW-0472">Membrane</keyword>
<evidence type="ECO:0000313" key="3">
    <source>
        <dbReference type="Proteomes" id="UP001183222"/>
    </source>
</evidence>
<accession>A0ABU2K8R6</accession>
<comment type="caution">
    <text evidence="2">The sequence shown here is derived from an EMBL/GenBank/DDBJ whole genome shotgun (WGS) entry which is preliminary data.</text>
</comment>
<organism evidence="2 3">
    <name type="scientific">Blastococcus goldschmidtiae</name>
    <dbReference type="NCBI Taxonomy" id="3075546"/>
    <lineage>
        <taxon>Bacteria</taxon>
        <taxon>Bacillati</taxon>
        <taxon>Actinomycetota</taxon>
        <taxon>Actinomycetes</taxon>
        <taxon>Geodermatophilales</taxon>
        <taxon>Geodermatophilaceae</taxon>
        <taxon>Blastococcus</taxon>
    </lineage>
</organism>
<evidence type="ECO:0000313" key="2">
    <source>
        <dbReference type="EMBL" id="MDT0276587.1"/>
    </source>
</evidence>
<dbReference type="EMBL" id="JAVREI010000007">
    <property type="protein sequence ID" value="MDT0276587.1"/>
    <property type="molecule type" value="Genomic_DNA"/>
</dbReference>
<sequence>MSAAMDRPQQQSRATTTVLRVGGAALLVVVAVIHGYLWRQGYRDIDVIGPAFLLQTVLGVLGAAAVLLAPRRLLPWAAAAGAAFALGSLAALLLSTTVGLFGFTESTAAMYWWESFWVEIAAAVVLTALAALAWRGRTH</sequence>
<keyword evidence="1" id="KW-0812">Transmembrane</keyword>
<dbReference type="Proteomes" id="UP001183222">
    <property type="component" value="Unassembled WGS sequence"/>
</dbReference>
<protein>
    <recommendedName>
        <fullName evidence="4">Integral membrane protein</fullName>
    </recommendedName>
</protein>
<feature type="transmembrane region" description="Helical" evidence="1">
    <location>
        <begin position="115"/>
        <end position="134"/>
    </location>
</feature>
<feature type="transmembrane region" description="Helical" evidence="1">
    <location>
        <begin position="50"/>
        <end position="69"/>
    </location>
</feature>
<keyword evidence="3" id="KW-1185">Reference proteome</keyword>
<dbReference type="RefSeq" id="WP_311345404.1">
    <property type="nucleotide sequence ID" value="NZ_JAVREI010000007.1"/>
</dbReference>
<feature type="transmembrane region" description="Helical" evidence="1">
    <location>
        <begin position="21"/>
        <end position="38"/>
    </location>
</feature>
<name>A0ABU2K8R6_9ACTN</name>